<proteinExistence type="predicted"/>
<name>A0ABU3EU49_9ENTE</name>
<sequence>MNNIRKLTIIKEKADHCVTDQLIARFNELTEKQGITIQTEVFTYGEYPVHELTGDILLLSLPLLNELPYLNPLKSRFYFVSFIDPYAYAQLDEKRLLKQLQMIEQLETDEIGKFHPRNGWTYTDYFLAAAQMKKERAAG</sequence>
<evidence type="ECO:0000313" key="1">
    <source>
        <dbReference type="EMBL" id="MDT2598378.1"/>
    </source>
</evidence>
<organism evidence="1 2">
    <name type="scientific">Enterococcus hulanensis</name>
    <dbReference type="NCBI Taxonomy" id="2559929"/>
    <lineage>
        <taxon>Bacteria</taxon>
        <taxon>Bacillati</taxon>
        <taxon>Bacillota</taxon>
        <taxon>Bacilli</taxon>
        <taxon>Lactobacillales</taxon>
        <taxon>Enterococcaceae</taxon>
        <taxon>Enterococcus</taxon>
    </lineage>
</organism>
<gene>
    <name evidence="1" type="ORF">P7D85_01250</name>
</gene>
<keyword evidence="2" id="KW-1185">Reference proteome</keyword>
<dbReference type="Proteomes" id="UP001252875">
    <property type="component" value="Unassembled WGS sequence"/>
</dbReference>
<dbReference type="EMBL" id="JARPYI010000001">
    <property type="protein sequence ID" value="MDT2598378.1"/>
    <property type="molecule type" value="Genomic_DNA"/>
</dbReference>
<accession>A0ABU3EU49</accession>
<comment type="caution">
    <text evidence="1">The sequence shown here is derived from an EMBL/GenBank/DDBJ whole genome shotgun (WGS) entry which is preliminary data.</text>
</comment>
<dbReference type="RefSeq" id="WP_221676652.1">
    <property type="nucleotide sequence ID" value="NZ_JARPYF010000001.1"/>
</dbReference>
<evidence type="ECO:0000313" key="2">
    <source>
        <dbReference type="Proteomes" id="UP001252875"/>
    </source>
</evidence>
<reference evidence="1 2" key="1">
    <citation type="submission" date="2023-03" db="EMBL/GenBank/DDBJ databases">
        <authorList>
            <person name="Shen W."/>
            <person name="Cai J."/>
        </authorList>
    </citation>
    <scope>NUCLEOTIDE SEQUENCE [LARGE SCALE GENOMIC DNA]</scope>
    <source>
        <strain evidence="1 2">D6-4</strain>
    </source>
</reference>
<protein>
    <submittedName>
        <fullName evidence="1">Uncharacterized protein</fullName>
    </submittedName>
</protein>